<evidence type="ECO:0000313" key="2">
    <source>
        <dbReference type="EMBL" id="AJY73405.1"/>
    </source>
</evidence>
<feature type="domain" description="PhnB-like" evidence="1">
    <location>
        <begin position="10"/>
        <end position="127"/>
    </location>
</feature>
<evidence type="ECO:0000259" key="1">
    <source>
        <dbReference type="Pfam" id="PF06983"/>
    </source>
</evidence>
<dbReference type="HOGENOM" id="CLU_046006_17_1_9"/>
<dbReference type="Pfam" id="PF06983">
    <property type="entry name" value="3-dmu-9_3-mt"/>
    <property type="match status" value="1"/>
</dbReference>
<dbReference type="Proteomes" id="UP000032633">
    <property type="component" value="Chromosome"/>
</dbReference>
<reference evidence="2 3" key="1">
    <citation type="journal article" date="2015" name="J. Biotechnol.">
        <title>Complete genome sequence of Paenibacillus beijingensis 7188(T) (=DSM 24997(T)), a novel rhizobacterium from jujube garden soil.</title>
        <authorList>
            <person name="Kwak Y."/>
            <person name="Shin J.H."/>
        </authorList>
    </citation>
    <scope>NUCLEOTIDE SEQUENCE [LARGE SCALE GENOMIC DNA]</scope>
    <source>
        <strain evidence="2 3">DSM 24997</strain>
    </source>
</reference>
<dbReference type="CDD" id="cd06588">
    <property type="entry name" value="PhnB_like"/>
    <property type="match status" value="1"/>
</dbReference>
<dbReference type="STRING" id="1126833.VN24_00635"/>
<dbReference type="InterPro" id="IPR029068">
    <property type="entry name" value="Glyas_Bleomycin-R_OHBP_Dase"/>
</dbReference>
<name>A0A0D5NE17_9BACL</name>
<dbReference type="OrthoDB" id="9795306at2"/>
<proteinExistence type="predicted"/>
<keyword evidence="3" id="KW-1185">Reference proteome</keyword>
<dbReference type="RefSeq" id="WP_045668840.1">
    <property type="nucleotide sequence ID" value="NZ_CP011058.1"/>
</dbReference>
<reference evidence="3" key="2">
    <citation type="submission" date="2015-03" db="EMBL/GenBank/DDBJ databases">
        <title>Genome sequence of Paenibacillus beijingensis strain DSM 24997T.</title>
        <authorList>
            <person name="Kwak Y."/>
            <person name="Shin J.-H."/>
        </authorList>
    </citation>
    <scope>NUCLEOTIDE SEQUENCE [LARGE SCALE GENOMIC DNA]</scope>
    <source>
        <strain evidence="3">DSM 24997</strain>
    </source>
</reference>
<accession>A0A0D5NE17</accession>
<dbReference type="PANTHER" id="PTHR33990:SF1">
    <property type="entry name" value="PROTEIN YJDN"/>
    <property type="match status" value="1"/>
</dbReference>
<dbReference type="Gene3D" id="3.10.180.10">
    <property type="entry name" value="2,3-Dihydroxybiphenyl 1,2-Dioxygenase, domain 1"/>
    <property type="match status" value="1"/>
</dbReference>
<sequence length="133" mass="14632">MAAALLRPYIFTEDAREQAAFYAAALQGEIVDVKTFGEMPGAAESMKDRVMHLQLQAAGQLFYLADAESVERGNGIDLTLEFGSDEETARAFEALSEGGSVKMPLARMFWGTLFGRVEDRFGVSWQLATQQQS</sequence>
<evidence type="ECO:0000313" key="3">
    <source>
        <dbReference type="Proteomes" id="UP000032633"/>
    </source>
</evidence>
<dbReference type="AlphaFoldDB" id="A0A0D5NE17"/>
<gene>
    <name evidence="2" type="ORF">VN24_00635</name>
</gene>
<dbReference type="PATRIC" id="fig|1126833.4.peg.149"/>
<dbReference type="KEGG" id="pbj:VN24_00635"/>
<dbReference type="PANTHER" id="PTHR33990">
    <property type="entry name" value="PROTEIN YJDN-RELATED"/>
    <property type="match status" value="1"/>
</dbReference>
<organism evidence="2 3">
    <name type="scientific">Paenibacillus beijingensis</name>
    <dbReference type="NCBI Taxonomy" id="1126833"/>
    <lineage>
        <taxon>Bacteria</taxon>
        <taxon>Bacillati</taxon>
        <taxon>Bacillota</taxon>
        <taxon>Bacilli</taxon>
        <taxon>Bacillales</taxon>
        <taxon>Paenibacillaceae</taxon>
        <taxon>Paenibacillus</taxon>
    </lineage>
</organism>
<dbReference type="EMBL" id="CP011058">
    <property type="protein sequence ID" value="AJY73405.1"/>
    <property type="molecule type" value="Genomic_DNA"/>
</dbReference>
<dbReference type="SUPFAM" id="SSF54593">
    <property type="entry name" value="Glyoxalase/Bleomycin resistance protein/Dihydroxybiphenyl dioxygenase"/>
    <property type="match status" value="1"/>
</dbReference>
<dbReference type="InterPro" id="IPR028973">
    <property type="entry name" value="PhnB-like"/>
</dbReference>
<protein>
    <submittedName>
        <fullName evidence="2">Glyoxalase</fullName>
    </submittedName>
</protein>